<protein>
    <submittedName>
        <fullName evidence="1">Uncharacterized protein</fullName>
    </submittedName>
</protein>
<reference evidence="1 2" key="1">
    <citation type="submission" date="2016-09" db="EMBL/GenBank/DDBJ databases">
        <title>The draft genome of Dichanthelium oligosanthes: A C3 panicoid grass species.</title>
        <authorList>
            <person name="Studer A.J."/>
            <person name="Schnable J.C."/>
            <person name="Brutnell T.P."/>
        </authorList>
    </citation>
    <scope>NUCLEOTIDE SEQUENCE [LARGE SCALE GENOMIC DNA]</scope>
    <source>
        <strain evidence="2">cv. Kellogg 1175</strain>
        <tissue evidence="1">Leaf</tissue>
    </source>
</reference>
<gene>
    <name evidence="1" type="ORF">BAE44_0000289</name>
</gene>
<dbReference type="Proteomes" id="UP000095767">
    <property type="component" value="Unassembled WGS sequence"/>
</dbReference>
<evidence type="ECO:0000313" key="1">
    <source>
        <dbReference type="EMBL" id="OEL38689.1"/>
    </source>
</evidence>
<evidence type="ECO:0000313" key="2">
    <source>
        <dbReference type="Proteomes" id="UP000095767"/>
    </source>
</evidence>
<comment type="caution">
    <text evidence="1">The sequence shown here is derived from an EMBL/GenBank/DDBJ whole genome shotgun (WGS) entry which is preliminary data.</text>
</comment>
<dbReference type="AlphaFoldDB" id="A0A1E5WMS8"/>
<proteinExistence type="predicted"/>
<organism evidence="1 2">
    <name type="scientific">Dichanthelium oligosanthes</name>
    <dbReference type="NCBI Taxonomy" id="888268"/>
    <lineage>
        <taxon>Eukaryota</taxon>
        <taxon>Viridiplantae</taxon>
        <taxon>Streptophyta</taxon>
        <taxon>Embryophyta</taxon>
        <taxon>Tracheophyta</taxon>
        <taxon>Spermatophyta</taxon>
        <taxon>Magnoliopsida</taxon>
        <taxon>Liliopsida</taxon>
        <taxon>Poales</taxon>
        <taxon>Poaceae</taxon>
        <taxon>PACMAD clade</taxon>
        <taxon>Panicoideae</taxon>
        <taxon>Panicodae</taxon>
        <taxon>Paniceae</taxon>
        <taxon>Dichantheliinae</taxon>
        <taxon>Dichanthelium</taxon>
    </lineage>
</organism>
<dbReference type="EMBL" id="LWDX02000873">
    <property type="protein sequence ID" value="OEL38689.1"/>
    <property type="molecule type" value="Genomic_DNA"/>
</dbReference>
<keyword evidence="2" id="KW-1185">Reference proteome</keyword>
<sequence length="110" mass="11653">MCSLTSFSYSLHTPLASFVLPSYASIGTPSSLTIASSTTFRRSMDYLYLVSSRTPLASPDFSLLGILLTVSQQHLSLYQVQTSTGMSLVAAAAMSFSLIQLGVSSLCGTL</sequence>
<accession>A0A1E5WMS8</accession>
<name>A0A1E5WMS8_9POAL</name>